<dbReference type="EMBL" id="FNVR01000036">
    <property type="protein sequence ID" value="SEG43187.1"/>
    <property type="molecule type" value="Genomic_DNA"/>
</dbReference>
<organism evidence="1 2">
    <name type="scientific">Algoriphagus boritolerans DSM 17298 = JCM 18970</name>
    <dbReference type="NCBI Taxonomy" id="1120964"/>
    <lineage>
        <taxon>Bacteria</taxon>
        <taxon>Pseudomonadati</taxon>
        <taxon>Bacteroidota</taxon>
        <taxon>Cytophagia</taxon>
        <taxon>Cytophagales</taxon>
        <taxon>Cyclobacteriaceae</taxon>
        <taxon>Algoriphagus</taxon>
    </lineage>
</organism>
<evidence type="ECO:0000313" key="2">
    <source>
        <dbReference type="Proteomes" id="UP000236736"/>
    </source>
</evidence>
<accession>A0A1H6A583</accession>
<keyword evidence="2" id="KW-1185">Reference proteome</keyword>
<reference evidence="2" key="1">
    <citation type="submission" date="2016-10" db="EMBL/GenBank/DDBJ databases">
        <authorList>
            <person name="Varghese N."/>
            <person name="Submissions S."/>
        </authorList>
    </citation>
    <scope>NUCLEOTIDE SEQUENCE [LARGE SCALE GENOMIC DNA]</scope>
    <source>
        <strain evidence="2">DSM 17298</strain>
    </source>
</reference>
<sequence>MRTKPITPATLLQRYQSFRKKLSRKKQNFDYHSLPQGGFIVDPGTPDSFFSTNENYVALHLDRQHFHLRPEGVLYLVQLEGVAKNLFLFIIAHILDKNMEFRWSAMEKTDFQDWCVIVGVHKPKENTIVDAKKLLVEKNVIMNLERGLWMVNPMIITPKEASEERVLLNYVTRGIEKLVRKNKPFTNFVFEFLFPKETKGKSASKKASLTGAPFLKAS</sequence>
<dbReference type="Proteomes" id="UP000236736">
    <property type="component" value="Unassembled WGS sequence"/>
</dbReference>
<dbReference type="RefSeq" id="WP_103926462.1">
    <property type="nucleotide sequence ID" value="NZ_FNVR01000036.1"/>
</dbReference>
<gene>
    <name evidence="1" type="ORF">SAMN03080598_03902</name>
</gene>
<evidence type="ECO:0000313" key="1">
    <source>
        <dbReference type="EMBL" id="SEG43187.1"/>
    </source>
</evidence>
<dbReference type="AlphaFoldDB" id="A0A1H6A583"/>
<protein>
    <submittedName>
        <fullName evidence="1">Uncharacterized protein</fullName>
    </submittedName>
</protein>
<proteinExistence type="predicted"/>
<name>A0A1H6A583_9BACT</name>